<protein>
    <submittedName>
        <fullName evidence="2">Uncharacterized protein</fullName>
    </submittedName>
</protein>
<dbReference type="Proteomes" id="UP000826195">
    <property type="component" value="Unassembled WGS sequence"/>
</dbReference>
<feature type="region of interest" description="Disordered" evidence="1">
    <location>
        <begin position="30"/>
        <end position="61"/>
    </location>
</feature>
<reference evidence="2 3" key="1">
    <citation type="journal article" date="2021" name="J. Hered.">
        <title>A chromosome-level genome assembly of the parasitoid wasp, Cotesia glomerata (Hymenoptera: Braconidae).</title>
        <authorList>
            <person name="Pinto B.J."/>
            <person name="Weis J.J."/>
            <person name="Gamble T."/>
            <person name="Ode P.J."/>
            <person name="Paul R."/>
            <person name="Zaspel J.M."/>
        </authorList>
    </citation>
    <scope>NUCLEOTIDE SEQUENCE [LARGE SCALE GENOMIC DNA]</scope>
    <source>
        <strain evidence="2">CgM1</strain>
    </source>
</reference>
<evidence type="ECO:0000313" key="2">
    <source>
        <dbReference type="EMBL" id="KAH0550379.1"/>
    </source>
</evidence>
<accession>A0AAV7IF38</accession>
<sequence length="139" mass="15116">MIRRKTSSSCSEVRSGKIVSFTAGVISTPVSSSYSGSSNSSLPGLEDITEERNKEELEEVGRQFDRDCRGLWTKTEDEIGPGCSQEQDVGSAATLEGKILTVLNKFLTTSPLVNKVKLLMIDLITIWIAVTSPSHGHIE</sequence>
<dbReference type="EMBL" id="JAHXZJ010001864">
    <property type="protein sequence ID" value="KAH0550379.1"/>
    <property type="molecule type" value="Genomic_DNA"/>
</dbReference>
<gene>
    <name evidence="2" type="ORF">KQX54_019080</name>
</gene>
<evidence type="ECO:0000256" key="1">
    <source>
        <dbReference type="SAM" id="MobiDB-lite"/>
    </source>
</evidence>
<name>A0AAV7IF38_COTGL</name>
<feature type="compositionally biased region" description="Low complexity" evidence="1">
    <location>
        <begin position="30"/>
        <end position="41"/>
    </location>
</feature>
<evidence type="ECO:0000313" key="3">
    <source>
        <dbReference type="Proteomes" id="UP000826195"/>
    </source>
</evidence>
<feature type="compositionally biased region" description="Basic and acidic residues" evidence="1">
    <location>
        <begin position="50"/>
        <end position="61"/>
    </location>
</feature>
<organism evidence="2 3">
    <name type="scientific">Cotesia glomerata</name>
    <name type="common">Lepidopteran parasitic wasp</name>
    <name type="synonym">Apanteles glomeratus</name>
    <dbReference type="NCBI Taxonomy" id="32391"/>
    <lineage>
        <taxon>Eukaryota</taxon>
        <taxon>Metazoa</taxon>
        <taxon>Ecdysozoa</taxon>
        <taxon>Arthropoda</taxon>
        <taxon>Hexapoda</taxon>
        <taxon>Insecta</taxon>
        <taxon>Pterygota</taxon>
        <taxon>Neoptera</taxon>
        <taxon>Endopterygota</taxon>
        <taxon>Hymenoptera</taxon>
        <taxon>Apocrita</taxon>
        <taxon>Ichneumonoidea</taxon>
        <taxon>Braconidae</taxon>
        <taxon>Microgastrinae</taxon>
        <taxon>Cotesia</taxon>
    </lineage>
</organism>
<keyword evidence="3" id="KW-1185">Reference proteome</keyword>
<dbReference type="AlphaFoldDB" id="A0AAV7IF38"/>
<comment type="caution">
    <text evidence="2">The sequence shown here is derived from an EMBL/GenBank/DDBJ whole genome shotgun (WGS) entry which is preliminary data.</text>
</comment>
<proteinExistence type="predicted"/>